<evidence type="ECO:0000313" key="8">
    <source>
        <dbReference type="Proteomes" id="UP000008312"/>
    </source>
</evidence>
<evidence type="ECO:0000256" key="3">
    <source>
        <dbReference type="ARBA" id="ARBA00022833"/>
    </source>
</evidence>
<dbReference type="InterPro" id="IPR011011">
    <property type="entry name" value="Znf_FYVE_PHD"/>
</dbReference>
<gene>
    <name evidence="7" type="ORF">GSBLH_T00004377001</name>
</gene>
<evidence type="ECO:0000256" key="2">
    <source>
        <dbReference type="ARBA" id="ARBA00022771"/>
    </source>
</evidence>
<evidence type="ECO:0000256" key="4">
    <source>
        <dbReference type="PROSITE-ProRule" id="PRU00091"/>
    </source>
</evidence>
<feature type="domain" description="FYVE-type" evidence="6">
    <location>
        <begin position="94"/>
        <end position="152"/>
    </location>
</feature>
<feature type="region of interest" description="Disordered" evidence="5">
    <location>
        <begin position="1"/>
        <end position="24"/>
    </location>
</feature>
<dbReference type="InterPro" id="IPR017455">
    <property type="entry name" value="Znf_FYVE-rel"/>
</dbReference>
<evidence type="ECO:0000313" key="7">
    <source>
        <dbReference type="EMBL" id="CBK24667.2"/>
    </source>
</evidence>
<evidence type="ECO:0000256" key="5">
    <source>
        <dbReference type="SAM" id="MobiDB-lite"/>
    </source>
</evidence>
<dbReference type="InParanoid" id="D8M9C8"/>
<feature type="compositionally biased region" description="Pro residues" evidence="5">
    <location>
        <begin position="14"/>
        <end position="23"/>
    </location>
</feature>
<dbReference type="InterPro" id="IPR013083">
    <property type="entry name" value="Znf_RING/FYVE/PHD"/>
</dbReference>
<dbReference type="SUPFAM" id="SSF57903">
    <property type="entry name" value="FYVE/PHD zinc finger"/>
    <property type="match status" value="1"/>
</dbReference>
<dbReference type="PANTHER" id="PTHR39490:SF8">
    <property type="entry name" value="ZINC FINGER FYVE DOMAIN-CONTAINING PROTEIN 21"/>
    <property type="match status" value="1"/>
</dbReference>
<dbReference type="PANTHER" id="PTHR39490">
    <property type="entry name" value="ARRESTIN DOMAIN-CONTAINING PROTEIN D"/>
    <property type="match status" value="1"/>
</dbReference>
<dbReference type="GeneID" id="24921406"/>
<dbReference type="RefSeq" id="XP_012898715.1">
    <property type="nucleotide sequence ID" value="XM_013043261.1"/>
</dbReference>
<dbReference type="Pfam" id="PF01363">
    <property type="entry name" value="FYVE"/>
    <property type="match status" value="1"/>
</dbReference>
<dbReference type="Proteomes" id="UP000008312">
    <property type="component" value="Unassembled WGS sequence"/>
</dbReference>
<accession>D8M9C8</accession>
<reference evidence="7" key="1">
    <citation type="submission" date="2010-02" db="EMBL/GenBank/DDBJ databases">
        <title>Sequencing and annotation of the Blastocystis hominis genome.</title>
        <authorList>
            <person name="Wincker P."/>
        </authorList>
    </citation>
    <scope>NUCLEOTIDE SEQUENCE</scope>
    <source>
        <strain evidence="7">Singapore isolate B</strain>
    </source>
</reference>
<sequence length="163" mass="18361">MENVLAMDDSPSLTPIPSPPSPPFESNCASPFSFPLFLSYAADVLRTIPLDTVMNGNAVPRECLNEGKVVCLRFLESVSTIYKGEATAQSWMPDQLFTRCPNCLQQFTAVRRRHHCRWCGRVFCDDCCHHKVTISKNGKSQRVCDLCFYIRTHLSKTLSLSIV</sequence>
<dbReference type="OrthoDB" id="68108at2759"/>
<dbReference type="PROSITE" id="PS50178">
    <property type="entry name" value="ZF_FYVE"/>
    <property type="match status" value="1"/>
</dbReference>
<protein>
    <recommendedName>
        <fullName evidence="6">FYVE-type domain-containing protein</fullName>
    </recommendedName>
</protein>
<dbReference type="SMART" id="SM00064">
    <property type="entry name" value="FYVE"/>
    <property type="match status" value="1"/>
</dbReference>
<evidence type="ECO:0000259" key="6">
    <source>
        <dbReference type="PROSITE" id="PS50178"/>
    </source>
</evidence>
<name>D8M9C8_BLAHO</name>
<dbReference type="InterPro" id="IPR052113">
    <property type="entry name" value="FYVE-type_Zinc_Finger"/>
</dbReference>
<keyword evidence="2 4" id="KW-0863">Zinc-finger</keyword>
<dbReference type="EMBL" id="FN668688">
    <property type="protein sequence ID" value="CBK24667.2"/>
    <property type="molecule type" value="Genomic_DNA"/>
</dbReference>
<keyword evidence="8" id="KW-1185">Reference proteome</keyword>
<keyword evidence="1" id="KW-0479">Metal-binding</keyword>
<dbReference type="AlphaFoldDB" id="D8M9C8"/>
<proteinExistence type="predicted"/>
<dbReference type="GO" id="GO:0008270">
    <property type="term" value="F:zinc ion binding"/>
    <property type="evidence" value="ECO:0007669"/>
    <property type="project" value="UniProtKB-KW"/>
</dbReference>
<organism evidence="7">
    <name type="scientific">Blastocystis hominis</name>
    <dbReference type="NCBI Taxonomy" id="12968"/>
    <lineage>
        <taxon>Eukaryota</taxon>
        <taxon>Sar</taxon>
        <taxon>Stramenopiles</taxon>
        <taxon>Bigyra</taxon>
        <taxon>Opalozoa</taxon>
        <taxon>Opalinata</taxon>
        <taxon>Blastocystidae</taxon>
        <taxon>Blastocystis</taxon>
    </lineage>
</organism>
<dbReference type="InterPro" id="IPR000306">
    <property type="entry name" value="Znf_FYVE"/>
</dbReference>
<evidence type="ECO:0000256" key="1">
    <source>
        <dbReference type="ARBA" id="ARBA00022723"/>
    </source>
</evidence>
<keyword evidence="3" id="KW-0862">Zinc</keyword>
<dbReference type="Gene3D" id="3.30.40.10">
    <property type="entry name" value="Zinc/RING finger domain, C3HC4 (zinc finger)"/>
    <property type="match status" value="1"/>
</dbReference>